<name>A0A1H9Y2P0_9FIRM</name>
<keyword evidence="1" id="KW-0547">Nucleotide-binding</keyword>
<accession>A0A1H9Y2P0</accession>
<evidence type="ECO:0000256" key="1">
    <source>
        <dbReference type="ARBA" id="ARBA00022741"/>
    </source>
</evidence>
<evidence type="ECO:0000256" key="2">
    <source>
        <dbReference type="ARBA" id="ARBA00022840"/>
    </source>
</evidence>
<dbReference type="RefSeq" id="WP_091347811.1">
    <property type="nucleotide sequence ID" value="NZ_FOIF01000001.1"/>
</dbReference>
<reference evidence="5" key="1">
    <citation type="submission" date="2016-10" db="EMBL/GenBank/DDBJ databases">
        <authorList>
            <person name="Varghese N."/>
            <person name="Submissions S."/>
        </authorList>
    </citation>
    <scope>NUCLEOTIDE SEQUENCE [LARGE SCALE GENOMIC DNA]</scope>
    <source>
        <strain evidence="5">DSM 13577</strain>
    </source>
</reference>
<dbReference type="PANTHER" id="PTHR20953">
    <property type="entry name" value="KINASE-RELATED"/>
    <property type="match status" value="1"/>
</dbReference>
<dbReference type="InterPro" id="IPR014217">
    <property type="entry name" value="Spore_III_AA"/>
</dbReference>
<dbReference type="NCBIfam" id="TIGR02858">
    <property type="entry name" value="spore_III_AA"/>
    <property type="match status" value="1"/>
</dbReference>
<dbReference type="PANTHER" id="PTHR20953:SF3">
    <property type="entry name" value="P-LOOP CONTAINING NUCLEOSIDE TRIPHOSPHATE HYDROLASES SUPERFAMILY PROTEIN"/>
    <property type="match status" value="1"/>
</dbReference>
<dbReference type="Gene3D" id="3.40.50.300">
    <property type="entry name" value="P-loop containing nucleotide triphosphate hydrolases"/>
    <property type="match status" value="1"/>
</dbReference>
<dbReference type="GO" id="GO:0005524">
    <property type="term" value="F:ATP binding"/>
    <property type="evidence" value="ECO:0007669"/>
    <property type="project" value="UniProtKB-KW"/>
</dbReference>
<keyword evidence="5" id="KW-1185">Reference proteome</keyword>
<proteinExistence type="predicted"/>
<sequence>MEKIIDQILPYFPFEIKDVIISIFKNYPNCEEIRVRVNKPLSLFVQGREVATNFIVDKEIIEKIFYLLTNYSYYSVEQELQNGYLTIPGGHRVGICGKAVVEKEKVKTLVDINSLNIRIARQQRGIGDKVLPYLIRENSFLSTIILSPPNCGKTTLLRDLVRILSSSDRFSFKVGVVDERSEIAGCFRGIPQLDIGKRVDVIDSCPKKEGMIMLIRSMSPHILATDELGKKEDIEALEYAVTAGVNVLTTVHGKDLFDLKNKPYFCEILNLNLFKRLIILSNKGGMGTVEDIIDLETGRSIWEGKYHVV</sequence>
<keyword evidence="2" id="KW-0067">ATP-binding</keyword>
<dbReference type="STRING" id="1120990.SAMN03080614_1001106"/>
<dbReference type="Pfam" id="PF19568">
    <property type="entry name" value="Spore_III_AA"/>
    <property type="match status" value="1"/>
</dbReference>
<dbReference type="OrthoDB" id="9768243at2"/>
<dbReference type="EMBL" id="FOIF01000001">
    <property type="protein sequence ID" value="SES62994.1"/>
    <property type="molecule type" value="Genomic_DNA"/>
</dbReference>
<evidence type="ECO:0000313" key="4">
    <source>
        <dbReference type="EMBL" id="SES62994.1"/>
    </source>
</evidence>
<organism evidence="4 5">
    <name type="scientific">Anaerobranca gottschalkii DSM 13577</name>
    <dbReference type="NCBI Taxonomy" id="1120990"/>
    <lineage>
        <taxon>Bacteria</taxon>
        <taxon>Bacillati</taxon>
        <taxon>Bacillota</taxon>
        <taxon>Clostridia</taxon>
        <taxon>Eubacteriales</taxon>
        <taxon>Proteinivoracaceae</taxon>
        <taxon>Anaerobranca</taxon>
    </lineage>
</organism>
<feature type="domain" description="Stage III sporulation protein AA AAA+ ATPase" evidence="3">
    <location>
        <begin position="7"/>
        <end position="294"/>
    </location>
</feature>
<dbReference type="SUPFAM" id="SSF52540">
    <property type="entry name" value="P-loop containing nucleoside triphosphate hydrolases"/>
    <property type="match status" value="1"/>
</dbReference>
<dbReference type="Proteomes" id="UP000243819">
    <property type="component" value="Unassembled WGS sequence"/>
</dbReference>
<dbReference type="AlphaFoldDB" id="A0A1H9Y2P0"/>
<evidence type="ECO:0000259" key="3">
    <source>
        <dbReference type="Pfam" id="PF19568"/>
    </source>
</evidence>
<dbReference type="InterPro" id="IPR045735">
    <property type="entry name" value="Spore_III_AA_AAA+_ATPase"/>
</dbReference>
<evidence type="ECO:0000313" key="5">
    <source>
        <dbReference type="Proteomes" id="UP000243819"/>
    </source>
</evidence>
<protein>
    <submittedName>
        <fullName evidence="4">Stage III sporulation protein AA</fullName>
    </submittedName>
</protein>
<dbReference type="InterPro" id="IPR027417">
    <property type="entry name" value="P-loop_NTPase"/>
</dbReference>
<gene>
    <name evidence="4" type="ORF">SAMN03080614_1001106</name>
</gene>